<dbReference type="PANTHER" id="PTHR33795:SF1">
    <property type="entry name" value="INSERTION ELEMENT IS150 PROTEIN INSJ"/>
    <property type="match status" value="1"/>
</dbReference>
<dbReference type="Gene3D" id="1.10.10.10">
    <property type="entry name" value="Winged helix-like DNA-binding domain superfamily/Winged helix DNA-binding domain"/>
    <property type="match status" value="2"/>
</dbReference>
<dbReference type="InterPro" id="IPR036388">
    <property type="entry name" value="WH-like_DNA-bd_sf"/>
</dbReference>
<evidence type="ECO:0000256" key="1">
    <source>
        <dbReference type="ARBA" id="ARBA00038232"/>
    </source>
</evidence>
<reference evidence="3 4" key="1">
    <citation type="submission" date="2018-05" db="EMBL/GenBank/DDBJ databases">
        <title>Genomic Encyclopedia of Type Strains, Phase IV (KMG-IV): sequencing the most valuable type-strain genomes for metagenomic binning, comparative biology and taxonomic classification.</title>
        <authorList>
            <person name="Goeker M."/>
        </authorList>
    </citation>
    <scope>NUCLEOTIDE SEQUENCE [LARGE SCALE GENOMIC DNA]</scope>
    <source>
        <strain evidence="3 4">DSM 22440</strain>
    </source>
</reference>
<evidence type="ECO:0000259" key="2">
    <source>
        <dbReference type="Pfam" id="PF13518"/>
    </source>
</evidence>
<protein>
    <submittedName>
        <fullName evidence="3">Transposase-like protein</fullName>
    </submittedName>
</protein>
<feature type="domain" description="Insertion element IS150 protein InsJ-like helix-turn-helix" evidence="2">
    <location>
        <begin position="130"/>
        <end position="181"/>
    </location>
</feature>
<dbReference type="InterPro" id="IPR055247">
    <property type="entry name" value="InsJ-like_HTH"/>
</dbReference>
<dbReference type="Pfam" id="PF13518">
    <property type="entry name" value="HTH_28"/>
    <property type="match status" value="2"/>
</dbReference>
<dbReference type="InterPro" id="IPR010921">
    <property type="entry name" value="Trp_repressor/repl_initiator"/>
</dbReference>
<feature type="domain" description="Insertion element IS150 protein InsJ-like helix-turn-helix" evidence="2">
    <location>
        <begin position="11"/>
        <end position="58"/>
    </location>
</feature>
<dbReference type="GO" id="GO:0043565">
    <property type="term" value="F:sequence-specific DNA binding"/>
    <property type="evidence" value="ECO:0007669"/>
    <property type="project" value="InterPro"/>
</dbReference>
<dbReference type="RefSeq" id="WP_170114400.1">
    <property type="nucleotide sequence ID" value="NZ_QJJR01000031.1"/>
</dbReference>
<evidence type="ECO:0000313" key="4">
    <source>
        <dbReference type="Proteomes" id="UP000247922"/>
    </source>
</evidence>
<dbReference type="PANTHER" id="PTHR33795">
    <property type="entry name" value="INSERTION ELEMENT IS150 PROTEIN INSJ"/>
    <property type="match status" value="1"/>
</dbReference>
<comment type="similarity">
    <text evidence="1">Belongs to the IS150/IS1296 orfA family.</text>
</comment>
<dbReference type="Proteomes" id="UP000247922">
    <property type="component" value="Unassembled WGS sequence"/>
</dbReference>
<gene>
    <name evidence="3" type="ORF">DES38_1311</name>
</gene>
<dbReference type="AlphaFoldDB" id="A0A2V3WAA1"/>
<dbReference type="InterPro" id="IPR052057">
    <property type="entry name" value="IS150/IS1296_orfA-like"/>
</dbReference>
<organism evidence="3 4">
    <name type="scientific">Streptohalobacillus salinus</name>
    <dbReference type="NCBI Taxonomy" id="621096"/>
    <lineage>
        <taxon>Bacteria</taxon>
        <taxon>Bacillati</taxon>
        <taxon>Bacillota</taxon>
        <taxon>Bacilli</taxon>
        <taxon>Bacillales</taxon>
        <taxon>Bacillaceae</taxon>
        <taxon>Streptohalobacillus</taxon>
    </lineage>
</organism>
<dbReference type="EMBL" id="QJJR01000031">
    <property type="protein sequence ID" value="PXW85689.1"/>
    <property type="molecule type" value="Genomic_DNA"/>
</dbReference>
<sequence>MRKNKKWTADQKLEIVLSSLNGERSLSMISKQYGCNKRMLQRWISAYRQYGSQGLQKSKEKTIYTDSFKRKLVDELLSGQSQSSVLRKYKINPNSHALLSVWMKEYTSGIKYTSRGRYPMSKGRKTTLEERLAIVKSALDSNKDYHQTAETYKVSYQQVYGWVRKYELEGKDGLIDRRGQKSKSVGEMSDVERLEHALKAEQLNSRRLQMENDYLKKLKEIEQTMEDYR</sequence>
<proteinExistence type="inferred from homology"/>
<accession>A0A2V3WAA1</accession>
<keyword evidence="4" id="KW-1185">Reference proteome</keyword>
<dbReference type="SUPFAM" id="SSF48295">
    <property type="entry name" value="TrpR-like"/>
    <property type="match status" value="2"/>
</dbReference>
<comment type="caution">
    <text evidence="3">The sequence shown here is derived from an EMBL/GenBank/DDBJ whole genome shotgun (WGS) entry which is preliminary data.</text>
</comment>
<name>A0A2V3WAA1_9BACI</name>
<evidence type="ECO:0000313" key="3">
    <source>
        <dbReference type="EMBL" id="PXW85689.1"/>
    </source>
</evidence>